<name>A0A8J2QGD8_9NEOP</name>
<sequence>MSVIRAKSQGEPVHPDSIGSMGPVRIDSRPRVKTYASIDVSTCSRQLIVSDCTSANEVGETDLRISLQLTDSCLLSRFSQQ</sequence>
<reference evidence="2" key="1">
    <citation type="submission" date="2021-09" db="EMBL/GenBank/DDBJ databases">
        <authorList>
            <person name="Martin H S."/>
        </authorList>
    </citation>
    <scope>NUCLEOTIDE SEQUENCE</scope>
</reference>
<proteinExistence type="predicted"/>
<evidence type="ECO:0000313" key="2">
    <source>
        <dbReference type="EMBL" id="CAG9562362.1"/>
    </source>
</evidence>
<dbReference type="EMBL" id="CAKASE010000048">
    <property type="protein sequence ID" value="CAG9562362.1"/>
    <property type="molecule type" value="Genomic_DNA"/>
</dbReference>
<gene>
    <name evidence="2" type="ORF">DCHRY22_LOCUS3707</name>
</gene>
<dbReference type="AlphaFoldDB" id="A0A8J2QGD8"/>
<evidence type="ECO:0000256" key="1">
    <source>
        <dbReference type="SAM" id="MobiDB-lite"/>
    </source>
</evidence>
<feature type="region of interest" description="Disordered" evidence="1">
    <location>
        <begin position="1"/>
        <end position="25"/>
    </location>
</feature>
<accession>A0A8J2QGD8</accession>
<evidence type="ECO:0000313" key="3">
    <source>
        <dbReference type="Proteomes" id="UP000789524"/>
    </source>
</evidence>
<organism evidence="2 3">
    <name type="scientific">Danaus chrysippus</name>
    <name type="common">African queen</name>
    <dbReference type="NCBI Taxonomy" id="151541"/>
    <lineage>
        <taxon>Eukaryota</taxon>
        <taxon>Metazoa</taxon>
        <taxon>Ecdysozoa</taxon>
        <taxon>Arthropoda</taxon>
        <taxon>Hexapoda</taxon>
        <taxon>Insecta</taxon>
        <taxon>Pterygota</taxon>
        <taxon>Neoptera</taxon>
        <taxon>Endopterygota</taxon>
        <taxon>Lepidoptera</taxon>
        <taxon>Glossata</taxon>
        <taxon>Ditrysia</taxon>
        <taxon>Papilionoidea</taxon>
        <taxon>Nymphalidae</taxon>
        <taxon>Danainae</taxon>
        <taxon>Danaini</taxon>
        <taxon>Danaina</taxon>
        <taxon>Danaus</taxon>
        <taxon>Anosia</taxon>
    </lineage>
</organism>
<keyword evidence="3" id="KW-1185">Reference proteome</keyword>
<comment type="caution">
    <text evidence="2">The sequence shown here is derived from an EMBL/GenBank/DDBJ whole genome shotgun (WGS) entry which is preliminary data.</text>
</comment>
<protein>
    <submittedName>
        <fullName evidence="2">(African queen) hypothetical protein</fullName>
    </submittedName>
</protein>
<dbReference type="Proteomes" id="UP000789524">
    <property type="component" value="Unassembled WGS sequence"/>
</dbReference>